<keyword evidence="4" id="KW-1185">Reference proteome</keyword>
<dbReference type="Gene3D" id="1.10.510.10">
    <property type="entry name" value="Transferase(Phosphotransferase) domain 1"/>
    <property type="match status" value="1"/>
</dbReference>
<dbReference type="SUPFAM" id="SSF56112">
    <property type="entry name" value="Protein kinase-like (PK-like)"/>
    <property type="match status" value="1"/>
</dbReference>
<dbReference type="PROSITE" id="PS50011">
    <property type="entry name" value="PROTEIN_KINASE_DOM"/>
    <property type="match status" value="1"/>
</dbReference>
<dbReference type="EMBL" id="QPFP01000077">
    <property type="protein sequence ID" value="TEB23474.1"/>
    <property type="molecule type" value="Genomic_DNA"/>
</dbReference>
<dbReference type="SMART" id="SM00220">
    <property type="entry name" value="S_TKc"/>
    <property type="match status" value="1"/>
</dbReference>
<dbReference type="InterPro" id="IPR011009">
    <property type="entry name" value="Kinase-like_dom_sf"/>
</dbReference>
<dbReference type="Proteomes" id="UP000298030">
    <property type="component" value="Unassembled WGS sequence"/>
</dbReference>
<evidence type="ECO:0000313" key="3">
    <source>
        <dbReference type="EMBL" id="TEB23474.1"/>
    </source>
</evidence>
<feature type="region of interest" description="Disordered" evidence="1">
    <location>
        <begin position="14"/>
        <end position="47"/>
    </location>
</feature>
<comment type="caution">
    <text evidence="3">The sequence shown here is derived from an EMBL/GenBank/DDBJ whole genome shotgun (WGS) entry which is preliminary data.</text>
</comment>
<name>A0A4Y7SPC7_COPMI</name>
<evidence type="ECO:0000256" key="1">
    <source>
        <dbReference type="SAM" id="MobiDB-lite"/>
    </source>
</evidence>
<protein>
    <recommendedName>
        <fullName evidence="2">Protein kinase domain-containing protein</fullName>
    </recommendedName>
</protein>
<dbReference type="OrthoDB" id="5987198at2759"/>
<dbReference type="InterPro" id="IPR000719">
    <property type="entry name" value="Prot_kinase_dom"/>
</dbReference>
<accession>A0A4Y7SPC7</accession>
<dbReference type="STRING" id="71717.A0A4Y7SPC7"/>
<feature type="compositionally biased region" description="Polar residues" evidence="1">
    <location>
        <begin position="33"/>
        <end position="47"/>
    </location>
</feature>
<dbReference type="GO" id="GO:0005524">
    <property type="term" value="F:ATP binding"/>
    <property type="evidence" value="ECO:0007669"/>
    <property type="project" value="InterPro"/>
</dbReference>
<dbReference type="AlphaFoldDB" id="A0A4Y7SPC7"/>
<evidence type="ECO:0000313" key="4">
    <source>
        <dbReference type="Proteomes" id="UP000298030"/>
    </source>
</evidence>
<reference evidence="3 4" key="1">
    <citation type="journal article" date="2019" name="Nat. Ecol. Evol.">
        <title>Megaphylogeny resolves global patterns of mushroom evolution.</title>
        <authorList>
            <person name="Varga T."/>
            <person name="Krizsan K."/>
            <person name="Foldi C."/>
            <person name="Dima B."/>
            <person name="Sanchez-Garcia M."/>
            <person name="Sanchez-Ramirez S."/>
            <person name="Szollosi G.J."/>
            <person name="Szarkandi J.G."/>
            <person name="Papp V."/>
            <person name="Albert L."/>
            <person name="Andreopoulos W."/>
            <person name="Angelini C."/>
            <person name="Antonin V."/>
            <person name="Barry K.W."/>
            <person name="Bougher N.L."/>
            <person name="Buchanan P."/>
            <person name="Buyck B."/>
            <person name="Bense V."/>
            <person name="Catcheside P."/>
            <person name="Chovatia M."/>
            <person name="Cooper J."/>
            <person name="Damon W."/>
            <person name="Desjardin D."/>
            <person name="Finy P."/>
            <person name="Geml J."/>
            <person name="Haridas S."/>
            <person name="Hughes K."/>
            <person name="Justo A."/>
            <person name="Karasinski D."/>
            <person name="Kautmanova I."/>
            <person name="Kiss B."/>
            <person name="Kocsube S."/>
            <person name="Kotiranta H."/>
            <person name="LaButti K.M."/>
            <person name="Lechner B.E."/>
            <person name="Liimatainen K."/>
            <person name="Lipzen A."/>
            <person name="Lukacs Z."/>
            <person name="Mihaltcheva S."/>
            <person name="Morgado L.N."/>
            <person name="Niskanen T."/>
            <person name="Noordeloos M.E."/>
            <person name="Ohm R.A."/>
            <person name="Ortiz-Santana B."/>
            <person name="Ovrebo C."/>
            <person name="Racz N."/>
            <person name="Riley R."/>
            <person name="Savchenko A."/>
            <person name="Shiryaev A."/>
            <person name="Soop K."/>
            <person name="Spirin V."/>
            <person name="Szebenyi C."/>
            <person name="Tomsovsky M."/>
            <person name="Tulloss R.E."/>
            <person name="Uehling J."/>
            <person name="Grigoriev I.V."/>
            <person name="Vagvolgyi C."/>
            <person name="Papp T."/>
            <person name="Martin F.M."/>
            <person name="Miettinen O."/>
            <person name="Hibbett D.S."/>
            <person name="Nagy L.G."/>
        </authorList>
    </citation>
    <scope>NUCLEOTIDE SEQUENCE [LARGE SCALE GENOMIC DNA]</scope>
    <source>
        <strain evidence="3 4">FP101781</strain>
    </source>
</reference>
<proteinExistence type="predicted"/>
<sequence length="419" mass="47758">MSYGQGYHPQFAQGSSGYAPQQFQPQPGYHQQFTPQQSPYNSQIFPNPATYNPQFTPAVPAYHQAFSAPEQFWRDRYGWLLSQGYKLPVRYSPQFQPSPYDNTVILNPYVIDAVRSDRVQVVLKCADRREGSDDLDEVGILGYFASEDVSDDPHNHTCPLLDVLRDPIDNSRAIIVMPAFRPYNSPKFDSVGEALDFIRQMLEGFAFLHEHRVAHRNVIPRNIMMDASGMYDAPFHVWKPKRKADLSGHIRPARTRTESPPKYYIIDFGHSKQYDEADMPPSHPPTHAYADRTIPEIRGSQPCDPFRIEIYTVGNLIMTDFIQGTPLDPRQPAQRGFDFLLPLATAMTAAEPADRPSMQEALDTFNAIVSQQSSWSLRSQVKRSKKRDIGHRVGEGSAHWGRRLVYITRRLPPVPGTRR</sequence>
<evidence type="ECO:0000259" key="2">
    <source>
        <dbReference type="PROSITE" id="PS50011"/>
    </source>
</evidence>
<gene>
    <name evidence="3" type="ORF">FA13DRAFT_1739917</name>
</gene>
<feature type="domain" description="Protein kinase" evidence="2">
    <location>
        <begin position="66"/>
        <end position="407"/>
    </location>
</feature>
<dbReference type="GO" id="GO:0004672">
    <property type="term" value="F:protein kinase activity"/>
    <property type="evidence" value="ECO:0007669"/>
    <property type="project" value="InterPro"/>
</dbReference>
<feature type="compositionally biased region" description="Low complexity" evidence="1">
    <location>
        <begin position="20"/>
        <end position="32"/>
    </location>
</feature>
<organism evidence="3 4">
    <name type="scientific">Coprinellus micaceus</name>
    <name type="common">Glistening ink-cap mushroom</name>
    <name type="synonym">Coprinus micaceus</name>
    <dbReference type="NCBI Taxonomy" id="71717"/>
    <lineage>
        <taxon>Eukaryota</taxon>
        <taxon>Fungi</taxon>
        <taxon>Dikarya</taxon>
        <taxon>Basidiomycota</taxon>
        <taxon>Agaricomycotina</taxon>
        <taxon>Agaricomycetes</taxon>
        <taxon>Agaricomycetidae</taxon>
        <taxon>Agaricales</taxon>
        <taxon>Agaricineae</taxon>
        <taxon>Psathyrellaceae</taxon>
        <taxon>Coprinellus</taxon>
    </lineage>
</organism>